<feature type="transmembrane region" description="Helical" evidence="4">
    <location>
        <begin position="12"/>
        <end position="34"/>
    </location>
</feature>
<evidence type="ECO:0000256" key="4">
    <source>
        <dbReference type="SAM" id="Phobius"/>
    </source>
</evidence>
<evidence type="ECO:0000256" key="3">
    <source>
        <dbReference type="PROSITE-ProRule" id="PRU00473"/>
    </source>
</evidence>
<evidence type="ECO:0000256" key="1">
    <source>
        <dbReference type="ARBA" id="ARBA00004370"/>
    </source>
</evidence>
<feature type="domain" description="OmpA-like" evidence="5">
    <location>
        <begin position="554"/>
        <end position="676"/>
    </location>
</feature>
<reference evidence="7" key="1">
    <citation type="journal article" date="2019" name="Int. J. Syst. Evol. Microbiol.">
        <title>The Global Catalogue of Microorganisms (GCM) 10K type strain sequencing project: providing services to taxonomists for standard genome sequencing and annotation.</title>
        <authorList>
            <consortium name="The Broad Institute Genomics Platform"/>
            <consortium name="The Broad Institute Genome Sequencing Center for Infectious Disease"/>
            <person name="Wu L."/>
            <person name="Ma J."/>
        </authorList>
    </citation>
    <scope>NUCLEOTIDE SEQUENCE [LARGE SCALE GENOMIC DNA]</scope>
    <source>
        <strain evidence="7">KCTC 52924</strain>
    </source>
</reference>
<dbReference type="Pfam" id="PF00691">
    <property type="entry name" value="OmpA"/>
    <property type="match status" value="1"/>
</dbReference>
<protein>
    <submittedName>
        <fullName evidence="6">OmpA family protein</fullName>
    </submittedName>
</protein>
<gene>
    <name evidence="6" type="ORF">ACFS1K_15660</name>
</gene>
<evidence type="ECO:0000259" key="5">
    <source>
        <dbReference type="PROSITE" id="PS51123"/>
    </source>
</evidence>
<evidence type="ECO:0000256" key="2">
    <source>
        <dbReference type="ARBA" id="ARBA00023136"/>
    </source>
</evidence>
<dbReference type="Proteomes" id="UP001597532">
    <property type="component" value="Unassembled WGS sequence"/>
</dbReference>
<organism evidence="6 7">
    <name type="scientific">Arenibacter antarcticus</name>
    <dbReference type="NCBI Taxonomy" id="2040469"/>
    <lineage>
        <taxon>Bacteria</taxon>
        <taxon>Pseudomonadati</taxon>
        <taxon>Bacteroidota</taxon>
        <taxon>Flavobacteriia</taxon>
        <taxon>Flavobacteriales</taxon>
        <taxon>Flavobacteriaceae</taxon>
        <taxon>Arenibacter</taxon>
    </lineage>
</organism>
<keyword evidence="7" id="KW-1185">Reference proteome</keyword>
<comment type="caution">
    <text evidence="6">The sequence shown here is derived from an EMBL/GenBank/DDBJ whole genome shotgun (WGS) entry which is preliminary data.</text>
</comment>
<dbReference type="EMBL" id="JBHUOK010000032">
    <property type="protein sequence ID" value="MFD2791213.1"/>
    <property type="molecule type" value="Genomic_DNA"/>
</dbReference>
<name>A0ABW5VLW1_9FLAO</name>
<keyword evidence="4" id="KW-1133">Transmembrane helix</keyword>
<dbReference type="InterPro" id="IPR025665">
    <property type="entry name" value="Beta-barrel_OMP_2"/>
</dbReference>
<comment type="subcellular location">
    <subcellularLocation>
        <location evidence="1">Membrane</location>
    </subcellularLocation>
</comment>
<evidence type="ECO:0000313" key="6">
    <source>
        <dbReference type="EMBL" id="MFD2791213.1"/>
    </source>
</evidence>
<dbReference type="PRINTS" id="PR01021">
    <property type="entry name" value="OMPADOMAIN"/>
</dbReference>
<dbReference type="InterPro" id="IPR006665">
    <property type="entry name" value="OmpA-like"/>
</dbReference>
<dbReference type="InterPro" id="IPR006664">
    <property type="entry name" value="OMP_bac"/>
</dbReference>
<dbReference type="InterPro" id="IPR036737">
    <property type="entry name" value="OmpA-like_sf"/>
</dbReference>
<keyword evidence="4" id="KW-0812">Transmembrane</keyword>
<dbReference type="CDD" id="cd07185">
    <property type="entry name" value="OmpA_C-like"/>
    <property type="match status" value="1"/>
</dbReference>
<evidence type="ECO:0000313" key="7">
    <source>
        <dbReference type="Proteomes" id="UP001597532"/>
    </source>
</evidence>
<dbReference type="RefSeq" id="WP_251806416.1">
    <property type="nucleotide sequence ID" value="NZ_CP166679.1"/>
</dbReference>
<keyword evidence="2 3" id="KW-0472">Membrane</keyword>
<dbReference type="SUPFAM" id="SSF103088">
    <property type="entry name" value="OmpA-like"/>
    <property type="match status" value="1"/>
</dbReference>
<dbReference type="Pfam" id="PF13568">
    <property type="entry name" value="OMP_b-brl_2"/>
    <property type="match status" value="1"/>
</dbReference>
<dbReference type="PROSITE" id="PS51123">
    <property type="entry name" value="OMPA_2"/>
    <property type="match status" value="1"/>
</dbReference>
<sequence length="676" mass="74611">MNNKTTKKKSLLFAGSLKLTLKGLIIGAMILTGIEAPLQAQEVEYSRPSWYFGLAGGANFNFYDGSTQQLNANFTPATTFHKGSGIGLFLAPSIEFYRPDTRFGVILQAGLDSRKGDFDQQLTDCNCPADLSTDLSYFTVEPSLRFAPFKSNFYLYGGPRFAFNLDKGFTYQQGINPNFPNQVAPADVEGDFSDVEKTIISVQVGAGYDVPLSKTTSKTQLVLSPFVAFQPYFGQYPRSIETWNITTIRAGVVLKLGAGEKVSAKVEEEVVLMVPKAEFTVISPLNVPGELRVTETFPLRNYIYFEKESTAISKRYVLLNKDQVKDFKEEQVEVFVPNIELAGRSKREMTVYYNILNILGDRMGKNPASTIVLVGSSEKGSTEGKLMAESVQKYLVEVFAVNTARIAIEGRDKPKIPSLKPGATKELTLLQEGDRRVSIESNSPALLMEFRSGPAAPLKPVVLVGVQEAPIDSYVTFKAVTEDEAFTSWKMEITDKDGTVQNFGPYTQEEVSLPGKSILGTNPEGDYRMKMIGTTKNGDVITKESSAHIVLWTPSKIEEGMRFSILNEFDDESAIAMYDKYLTEIVAPKIANNAKVIIHGYTDIIGEEDYNLKLSLKRANNVKTILQRAVSKLGTTGVTFETAGLGENSNAAPFGNKLPEERAYNRTVIIDVVLQK</sequence>
<dbReference type="Gene3D" id="3.30.1330.60">
    <property type="entry name" value="OmpA-like domain"/>
    <property type="match status" value="1"/>
</dbReference>
<accession>A0ABW5VLW1</accession>
<proteinExistence type="predicted"/>